<dbReference type="AlphaFoldDB" id="A0A0F9A0L1"/>
<proteinExistence type="predicted"/>
<dbReference type="EMBL" id="LAZR01045061">
    <property type="protein sequence ID" value="KKK99772.1"/>
    <property type="molecule type" value="Genomic_DNA"/>
</dbReference>
<reference evidence="1" key="1">
    <citation type="journal article" date="2015" name="Nature">
        <title>Complex archaea that bridge the gap between prokaryotes and eukaryotes.</title>
        <authorList>
            <person name="Spang A."/>
            <person name="Saw J.H."/>
            <person name="Jorgensen S.L."/>
            <person name="Zaremba-Niedzwiedzka K."/>
            <person name="Martijn J."/>
            <person name="Lind A.E."/>
            <person name="van Eijk R."/>
            <person name="Schleper C."/>
            <person name="Guy L."/>
            <person name="Ettema T.J."/>
        </authorList>
    </citation>
    <scope>NUCLEOTIDE SEQUENCE</scope>
</reference>
<protein>
    <submittedName>
        <fullName evidence="1">Uncharacterized protein</fullName>
    </submittedName>
</protein>
<name>A0A0F9A0L1_9ZZZZ</name>
<gene>
    <name evidence="1" type="ORF">LCGC14_2629390</name>
</gene>
<sequence length="64" mass="7291">MPDLKVQLLVDEGQNLSELVDQDSYSFELMDVFLGGESADFIEDAYKRCRDSLVFLIKPMDDAD</sequence>
<comment type="caution">
    <text evidence="1">The sequence shown here is derived from an EMBL/GenBank/DDBJ whole genome shotgun (WGS) entry which is preliminary data.</text>
</comment>
<evidence type="ECO:0000313" key="1">
    <source>
        <dbReference type="EMBL" id="KKK99772.1"/>
    </source>
</evidence>
<accession>A0A0F9A0L1</accession>
<organism evidence="1">
    <name type="scientific">marine sediment metagenome</name>
    <dbReference type="NCBI Taxonomy" id="412755"/>
    <lineage>
        <taxon>unclassified sequences</taxon>
        <taxon>metagenomes</taxon>
        <taxon>ecological metagenomes</taxon>
    </lineage>
</organism>